<name>A0AAI8VGR2_9PEZI</name>
<accession>A0AAI8VGR2</accession>
<comment type="caution">
    <text evidence="2">The sequence shown here is derived from an EMBL/GenBank/DDBJ whole genome shotgun (WGS) entry which is preliminary data.</text>
</comment>
<evidence type="ECO:0000259" key="1">
    <source>
        <dbReference type="Pfam" id="PF00646"/>
    </source>
</evidence>
<feature type="domain" description="F-box" evidence="1">
    <location>
        <begin position="4"/>
        <end position="46"/>
    </location>
</feature>
<dbReference type="InterPro" id="IPR001810">
    <property type="entry name" value="F-box_dom"/>
</dbReference>
<evidence type="ECO:0000313" key="2">
    <source>
        <dbReference type="EMBL" id="CAJ2504059.1"/>
    </source>
</evidence>
<dbReference type="EMBL" id="CAUWAG010000006">
    <property type="protein sequence ID" value="CAJ2504059.1"/>
    <property type="molecule type" value="Genomic_DNA"/>
</dbReference>
<gene>
    <name evidence="2" type="ORF">KHLLAP_LOCUS4527</name>
</gene>
<dbReference type="Pfam" id="PF00646">
    <property type="entry name" value="F-box"/>
    <property type="match status" value="1"/>
</dbReference>
<protein>
    <submittedName>
        <fullName evidence="2">Uu.00g114530.m01.CDS01</fullName>
    </submittedName>
</protein>
<organism evidence="2 3">
    <name type="scientific">Anthostomella pinea</name>
    <dbReference type="NCBI Taxonomy" id="933095"/>
    <lineage>
        <taxon>Eukaryota</taxon>
        <taxon>Fungi</taxon>
        <taxon>Dikarya</taxon>
        <taxon>Ascomycota</taxon>
        <taxon>Pezizomycotina</taxon>
        <taxon>Sordariomycetes</taxon>
        <taxon>Xylariomycetidae</taxon>
        <taxon>Xylariales</taxon>
        <taxon>Xylariaceae</taxon>
        <taxon>Anthostomella</taxon>
    </lineage>
</organism>
<keyword evidence="3" id="KW-1185">Reference proteome</keyword>
<dbReference type="Proteomes" id="UP001295740">
    <property type="component" value="Unassembled WGS sequence"/>
</dbReference>
<sequence length="290" mass="32411">MTRLLDLPPETLINTLKFLAEVDFSCLIRAQLTCQAFQSIIRNIVFGRGAASGSPSVHSLLRSKFRGLFDSKDWKGLTSPYDGDPRTRFRQLPWAATDSTRAPWLRPDASWRQLSVTALRLPITHLDLLKASSSWGRTSLHYAQVELPPQGLTMGLFYDLLLSGASCGGDISSWQLVLGKKLESYDEWQRMNNRGLYGPSDNQLRSLFVEDGSSKQSAIFFTSSSSGCVLPSWSLEELEAQAQLWQPRIIGDHPPKCLPWQGTSLKPDTTYADQVYVAAMNPLPDEEDDL</sequence>
<evidence type="ECO:0000313" key="3">
    <source>
        <dbReference type="Proteomes" id="UP001295740"/>
    </source>
</evidence>
<proteinExistence type="predicted"/>
<dbReference type="AlphaFoldDB" id="A0AAI8VGR2"/>
<reference evidence="2" key="1">
    <citation type="submission" date="2023-10" db="EMBL/GenBank/DDBJ databases">
        <authorList>
            <person name="Hackl T."/>
        </authorList>
    </citation>
    <scope>NUCLEOTIDE SEQUENCE</scope>
</reference>